<keyword evidence="2" id="KW-0238">DNA-binding</keyword>
<keyword evidence="6" id="KW-1185">Reference proteome</keyword>
<dbReference type="RefSeq" id="WP_112232103.1">
    <property type="nucleotide sequence ID" value="NZ_QLZQ01000002.1"/>
</dbReference>
<dbReference type="Pfam" id="PF12833">
    <property type="entry name" value="HTH_18"/>
    <property type="match status" value="1"/>
</dbReference>
<dbReference type="PANTHER" id="PTHR46796:SF13">
    <property type="entry name" value="HTH-TYPE TRANSCRIPTIONAL ACTIVATOR RHAS"/>
    <property type="match status" value="1"/>
</dbReference>
<dbReference type="PROSITE" id="PS00041">
    <property type="entry name" value="HTH_ARAC_FAMILY_1"/>
    <property type="match status" value="1"/>
</dbReference>
<name>A0A365K6T0_9BACL</name>
<dbReference type="InterPro" id="IPR018062">
    <property type="entry name" value="HTH_AraC-typ_CS"/>
</dbReference>
<dbReference type="PROSITE" id="PS01124">
    <property type="entry name" value="HTH_ARAC_FAMILY_2"/>
    <property type="match status" value="1"/>
</dbReference>
<evidence type="ECO:0000313" key="6">
    <source>
        <dbReference type="Proteomes" id="UP000251869"/>
    </source>
</evidence>
<gene>
    <name evidence="5" type="ORF">DP119_06685</name>
</gene>
<protein>
    <recommendedName>
        <fullName evidence="4">HTH araC/xylS-type domain-containing protein</fullName>
    </recommendedName>
</protein>
<dbReference type="InterPro" id="IPR009057">
    <property type="entry name" value="Homeodomain-like_sf"/>
</dbReference>
<dbReference type="Gene3D" id="1.10.10.60">
    <property type="entry name" value="Homeodomain-like"/>
    <property type="match status" value="2"/>
</dbReference>
<keyword evidence="3" id="KW-0804">Transcription</keyword>
<dbReference type="InterPro" id="IPR011051">
    <property type="entry name" value="RmlC_Cupin_sf"/>
</dbReference>
<organism evidence="5 6">
    <name type="scientific">Planococcus maitriensis</name>
    <dbReference type="NCBI Taxonomy" id="221799"/>
    <lineage>
        <taxon>Bacteria</taxon>
        <taxon>Bacillati</taxon>
        <taxon>Bacillota</taxon>
        <taxon>Bacilli</taxon>
        <taxon>Bacillales</taxon>
        <taxon>Caryophanaceae</taxon>
        <taxon>Planococcus</taxon>
    </lineage>
</organism>
<dbReference type="Proteomes" id="UP000251869">
    <property type="component" value="Unassembled WGS sequence"/>
</dbReference>
<evidence type="ECO:0000256" key="2">
    <source>
        <dbReference type="ARBA" id="ARBA00023125"/>
    </source>
</evidence>
<dbReference type="GO" id="GO:0043565">
    <property type="term" value="F:sequence-specific DNA binding"/>
    <property type="evidence" value="ECO:0007669"/>
    <property type="project" value="InterPro"/>
</dbReference>
<dbReference type="InterPro" id="IPR050204">
    <property type="entry name" value="AraC_XylS_family_regulators"/>
</dbReference>
<dbReference type="InterPro" id="IPR014710">
    <property type="entry name" value="RmlC-like_jellyroll"/>
</dbReference>
<dbReference type="SUPFAM" id="SSF46689">
    <property type="entry name" value="Homeodomain-like"/>
    <property type="match status" value="2"/>
</dbReference>
<evidence type="ECO:0000256" key="1">
    <source>
        <dbReference type="ARBA" id="ARBA00023015"/>
    </source>
</evidence>
<dbReference type="AlphaFoldDB" id="A0A365K6T0"/>
<dbReference type="Gene3D" id="2.60.120.10">
    <property type="entry name" value="Jelly Rolls"/>
    <property type="match status" value="1"/>
</dbReference>
<accession>A0A365K6T0</accession>
<dbReference type="GO" id="GO:0003700">
    <property type="term" value="F:DNA-binding transcription factor activity"/>
    <property type="evidence" value="ECO:0007669"/>
    <property type="project" value="InterPro"/>
</dbReference>
<dbReference type="InterPro" id="IPR013096">
    <property type="entry name" value="Cupin_2"/>
</dbReference>
<dbReference type="Pfam" id="PF07883">
    <property type="entry name" value="Cupin_2"/>
    <property type="match status" value="1"/>
</dbReference>
<evidence type="ECO:0000256" key="3">
    <source>
        <dbReference type="ARBA" id="ARBA00023163"/>
    </source>
</evidence>
<feature type="domain" description="HTH araC/xylS-type" evidence="4">
    <location>
        <begin position="140"/>
        <end position="242"/>
    </location>
</feature>
<evidence type="ECO:0000259" key="4">
    <source>
        <dbReference type="PROSITE" id="PS01124"/>
    </source>
</evidence>
<dbReference type="InterPro" id="IPR018060">
    <property type="entry name" value="HTH_AraC"/>
</dbReference>
<dbReference type="PANTHER" id="PTHR46796">
    <property type="entry name" value="HTH-TYPE TRANSCRIPTIONAL ACTIVATOR RHAS-RELATED"/>
    <property type="match status" value="1"/>
</dbReference>
<reference evidence="5 6" key="1">
    <citation type="submission" date="2018-06" db="EMBL/GenBank/DDBJ databases">
        <title>The draft genome sequences of strains SCU63 and S1.</title>
        <authorList>
            <person name="Gan L."/>
        </authorList>
    </citation>
    <scope>NUCLEOTIDE SEQUENCE [LARGE SCALE GENOMIC DNA]</scope>
    <source>
        <strain evidence="5 6">S1</strain>
    </source>
</reference>
<dbReference type="EMBL" id="QLZQ01000002">
    <property type="protein sequence ID" value="RAZ68348.1"/>
    <property type="molecule type" value="Genomic_DNA"/>
</dbReference>
<dbReference type="OrthoDB" id="9813413at2"/>
<sequence>MQEVTVCSIASGAAAPAAQAMHRHSLATEIWWVSEGLLDIEAGTQRIALQPGELLLLPTGVWHRLCSEPSVPCSWHRAVVAVPDVGCGEVFRLQPKNPRYISSLFMELERLYPEDPGKSALIASLLLKEADQVMRHVPEALFMAPLQHELEETCHLPFSLEAAAQFAGMSKYHFSRKFKEACGLSPLQFVIHCRVARAEKLLKETSQPLSSIASACGYHSATQFHAVFTRIIGETPMRYRKAHQAHFGNGGVTIE</sequence>
<proteinExistence type="predicted"/>
<evidence type="ECO:0000313" key="5">
    <source>
        <dbReference type="EMBL" id="RAZ68348.1"/>
    </source>
</evidence>
<dbReference type="SUPFAM" id="SSF51182">
    <property type="entry name" value="RmlC-like cupins"/>
    <property type="match status" value="1"/>
</dbReference>
<keyword evidence="1" id="KW-0805">Transcription regulation</keyword>
<comment type="caution">
    <text evidence="5">The sequence shown here is derived from an EMBL/GenBank/DDBJ whole genome shotgun (WGS) entry which is preliminary data.</text>
</comment>
<dbReference type="SMART" id="SM00342">
    <property type="entry name" value="HTH_ARAC"/>
    <property type="match status" value="1"/>
</dbReference>